<keyword evidence="5" id="KW-0812">Transmembrane</keyword>
<dbReference type="PATRIC" id="fig|1619313.3.peg.532"/>
<dbReference type="PANTHER" id="PTHR45138:SF9">
    <property type="entry name" value="DIGUANYLATE CYCLASE DGCM-RELATED"/>
    <property type="match status" value="1"/>
</dbReference>
<dbReference type="AlphaFoldDB" id="A0A0U5KZ21"/>
<keyword evidence="5" id="KW-1133">Transmembrane helix</keyword>
<feature type="domain" description="GGDEF" evidence="6">
    <location>
        <begin position="328"/>
        <end position="466"/>
    </location>
</feature>
<protein>
    <recommendedName>
        <fullName evidence="3">diguanylate cyclase</fullName>
        <ecNumber evidence="3">2.7.7.65</ecNumber>
    </recommendedName>
</protein>
<reference evidence="8" key="1">
    <citation type="submission" date="2015-11" db="EMBL/GenBank/DDBJ databases">
        <authorList>
            <person name="Blom J."/>
        </authorList>
    </citation>
    <scope>NUCLEOTIDE SEQUENCE [LARGE SCALE GENOMIC DNA]</scope>
</reference>
<keyword evidence="5" id="KW-0472">Membrane</keyword>
<dbReference type="SUPFAM" id="SSF55073">
    <property type="entry name" value="Nucleotide cyclase"/>
    <property type="match status" value="1"/>
</dbReference>
<dbReference type="InterPro" id="IPR043128">
    <property type="entry name" value="Rev_trsase/Diguanyl_cyclase"/>
</dbReference>
<evidence type="ECO:0000256" key="3">
    <source>
        <dbReference type="ARBA" id="ARBA00012528"/>
    </source>
</evidence>
<feature type="transmembrane region" description="Helical" evidence="5">
    <location>
        <begin position="268"/>
        <end position="290"/>
    </location>
</feature>
<dbReference type="GO" id="GO:1902201">
    <property type="term" value="P:negative regulation of bacterial-type flagellum-dependent cell motility"/>
    <property type="evidence" value="ECO:0007669"/>
    <property type="project" value="TreeGrafter"/>
</dbReference>
<dbReference type="InterPro" id="IPR029787">
    <property type="entry name" value="Nucleotide_cyclase"/>
</dbReference>
<dbReference type="GO" id="GO:0005886">
    <property type="term" value="C:plasma membrane"/>
    <property type="evidence" value="ECO:0007669"/>
    <property type="project" value="TreeGrafter"/>
</dbReference>
<evidence type="ECO:0000256" key="1">
    <source>
        <dbReference type="ARBA" id="ARBA00001946"/>
    </source>
</evidence>
<comment type="cofactor">
    <cofactor evidence="1">
        <name>Mg(2+)</name>
        <dbReference type="ChEBI" id="CHEBI:18420"/>
    </cofactor>
</comment>
<dbReference type="InterPro" id="IPR000160">
    <property type="entry name" value="GGDEF_dom"/>
</dbReference>
<proteinExistence type="predicted"/>
<dbReference type="InterPro" id="IPR050469">
    <property type="entry name" value="Diguanylate_Cyclase"/>
</dbReference>
<dbReference type="Pfam" id="PF00990">
    <property type="entry name" value="GGDEF"/>
    <property type="match status" value="1"/>
</dbReference>
<evidence type="ECO:0000259" key="6">
    <source>
        <dbReference type="PROSITE" id="PS50887"/>
    </source>
</evidence>
<feature type="transmembrane region" description="Helical" evidence="5">
    <location>
        <begin position="190"/>
        <end position="215"/>
    </location>
</feature>
<feature type="transmembrane region" description="Helical" evidence="5">
    <location>
        <begin position="227"/>
        <end position="248"/>
    </location>
</feature>
<dbReference type="RefSeq" id="WP_067427587.1">
    <property type="nucleotide sequence ID" value="NZ_LN907827.1"/>
</dbReference>
<feature type="transmembrane region" description="Helical" evidence="5">
    <location>
        <begin position="90"/>
        <end position="109"/>
    </location>
</feature>
<accession>A0A0U5KZ21</accession>
<evidence type="ECO:0000256" key="2">
    <source>
        <dbReference type="ARBA" id="ARBA00004665"/>
    </source>
</evidence>
<evidence type="ECO:0000313" key="7">
    <source>
        <dbReference type="EMBL" id="CUU22751.1"/>
    </source>
</evidence>
<dbReference type="OrthoDB" id="9812260at2"/>
<dbReference type="KEGG" id="ege:EM595_0514"/>
<dbReference type="STRING" id="1619313.EM595_0514"/>
<dbReference type="GO" id="GO:0043709">
    <property type="term" value="P:cell adhesion involved in single-species biofilm formation"/>
    <property type="evidence" value="ECO:0007669"/>
    <property type="project" value="TreeGrafter"/>
</dbReference>
<dbReference type="GO" id="GO:0052621">
    <property type="term" value="F:diguanylate cyclase activity"/>
    <property type="evidence" value="ECO:0007669"/>
    <property type="project" value="UniProtKB-EC"/>
</dbReference>
<dbReference type="Gene3D" id="3.30.70.270">
    <property type="match status" value="1"/>
</dbReference>
<feature type="transmembrane region" description="Helical" evidence="5">
    <location>
        <begin position="12"/>
        <end position="32"/>
    </location>
</feature>
<dbReference type="PROSITE" id="PS50887">
    <property type="entry name" value="GGDEF"/>
    <property type="match status" value="1"/>
</dbReference>
<dbReference type="PANTHER" id="PTHR45138">
    <property type="entry name" value="REGULATORY COMPONENTS OF SENSORY TRANSDUCTION SYSTEM"/>
    <property type="match status" value="1"/>
</dbReference>
<gene>
    <name evidence="7" type="ORF">EM595_0514</name>
</gene>
<evidence type="ECO:0000256" key="4">
    <source>
        <dbReference type="ARBA" id="ARBA00034247"/>
    </source>
</evidence>
<dbReference type="FunFam" id="3.30.70.270:FF:000001">
    <property type="entry name" value="Diguanylate cyclase domain protein"/>
    <property type="match status" value="1"/>
</dbReference>
<sequence>MCVKWLDEKREISSAMTLFVTTALFCFVGSHLRMPQELSLFWPVNALLTGIIVRFPWLHRTRNYFVCYTAMVLNDTIFSGWTGGAFTINFANILFVFVAAAILLASPPAQDGNALRVGKAMRIFAACLIASISCASWGALAQGEGMNEKLITAWSDWFSEQFSTGVLLLPFLLTLKRQTTLSRAVISTKMVLPVIALILSVCASAMIGGAGSLSFPLPAMIWCAIRLPIVATTLLMLITGITEIILVVDGIITIQGGDSSLPLSHLMSARLGVATLAIGPFIVSVSMDAIRRLNHQLALRADYDFLTRLLSRSGLYEQLRGREIASCQRAGVMIIDIDYFKSINDSFGHDAGDAVLEELAQRLRNVVGDRGLLCRFGGEEFVAVFFNVDREALWHHAESIRQAIEQEKFVLQGNTVNITVSIGIACQHRLSGKDRISAINGLISAADKNLYYSKRNGRNQTSPALHECIA</sequence>
<name>A0A0U5KZ21_9GAMM</name>
<comment type="pathway">
    <text evidence="2">Purine metabolism; 3',5'-cyclic di-GMP biosynthesis.</text>
</comment>
<dbReference type="EC" id="2.7.7.65" evidence="3"/>
<feature type="transmembrane region" description="Helical" evidence="5">
    <location>
        <begin position="38"/>
        <end position="57"/>
    </location>
</feature>
<evidence type="ECO:0000313" key="8">
    <source>
        <dbReference type="Proteomes" id="UP000059419"/>
    </source>
</evidence>
<evidence type="ECO:0000256" key="5">
    <source>
        <dbReference type="SAM" id="Phobius"/>
    </source>
</evidence>
<dbReference type="NCBIfam" id="TIGR00254">
    <property type="entry name" value="GGDEF"/>
    <property type="match status" value="1"/>
</dbReference>
<dbReference type="Proteomes" id="UP000059419">
    <property type="component" value="Chromosome 1"/>
</dbReference>
<comment type="catalytic activity">
    <reaction evidence="4">
        <text>2 GTP = 3',3'-c-di-GMP + 2 diphosphate</text>
        <dbReference type="Rhea" id="RHEA:24898"/>
        <dbReference type="ChEBI" id="CHEBI:33019"/>
        <dbReference type="ChEBI" id="CHEBI:37565"/>
        <dbReference type="ChEBI" id="CHEBI:58805"/>
        <dbReference type="EC" id="2.7.7.65"/>
    </reaction>
</comment>
<dbReference type="SMART" id="SM00267">
    <property type="entry name" value="GGDEF"/>
    <property type="match status" value="1"/>
</dbReference>
<keyword evidence="8" id="KW-1185">Reference proteome</keyword>
<feature type="transmembrane region" description="Helical" evidence="5">
    <location>
        <begin position="121"/>
        <end position="140"/>
    </location>
</feature>
<organism evidence="7 8">
    <name type="scientific">Duffyella gerundensis</name>
    <dbReference type="NCBI Taxonomy" id="1619313"/>
    <lineage>
        <taxon>Bacteria</taxon>
        <taxon>Pseudomonadati</taxon>
        <taxon>Pseudomonadota</taxon>
        <taxon>Gammaproteobacteria</taxon>
        <taxon>Enterobacterales</taxon>
        <taxon>Erwiniaceae</taxon>
        <taxon>Duffyella</taxon>
    </lineage>
</organism>
<feature type="transmembrane region" description="Helical" evidence="5">
    <location>
        <begin position="64"/>
        <end position="84"/>
    </location>
</feature>
<dbReference type="EMBL" id="LN907827">
    <property type="protein sequence ID" value="CUU22751.1"/>
    <property type="molecule type" value="Genomic_DNA"/>
</dbReference>
<dbReference type="CDD" id="cd01949">
    <property type="entry name" value="GGDEF"/>
    <property type="match status" value="1"/>
</dbReference>